<evidence type="ECO:0008006" key="4">
    <source>
        <dbReference type="Google" id="ProtNLM"/>
    </source>
</evidence>
<protein>
    <recommendedName>
        <fullName evidence="4">DUF2572 family protein</fullName>
    </recommendedName>
</protein>
<dbReference type="RefSeq" id="WP_406760577.1">
    <property type="nucleotide sequence ID" value="NZ_JBJIAB010000003.1"/>
</dbReference>
<reference evidence="2 3" key="1">
    <citation type="submission" date="2024-11" db="EMBL/GenBank/DDBJ databases">
        <authorList>
            <person name="Heng Y.C."/>
            <person name="Lim A.C.H."/>
            <person name="Lee J.K.Y."/>
            <person name="Kittelmann S."/>
        </authorList>
    </citation>
    <scope>NUCLEOTIDE SEQUENCE [LARGE SCALE GENOMIC DNA]</scope>
    <source>
        <strain evidence="2 3">WILCCON 0112</strain>
    </source>
</reference>
<comment type="caution">
    <text evidence="2">The sequence shown here is derived from an EMBL/GenBank/DDBJ whole genome shotgun (WGS) entry which is preliminary data.</text>
</comment>
<accession>A0ABW8S1Z8</accession>
<evidence type="ECO:0000256" key="1">
    <source>
        <dbReference type="SAM" id="Coils"/>
    </source>
</evidence>
<organism evidence="2 3">
    <name type="scientific">Candidatus Clostridium helianthi</name>
    <dbReference type="NCBI Taxonomy" id="3381660"/>
    <lineage>
        <taxon>Bacteria</taxon>
        <taxon>Bacillati</taxon>
        <taxon>Bacillota</taxon>
        <taxon>Clostridia</taxon>
        <taxon>Eubacteriales</taxon>
        <taxon>Clostridiaceae</taxon>
        <taxon>Clostridium</taxon>
    </lineage>
</organism>
<keyword evidence="1" id="KW-0175">Coiled coil</keyword>
<keyword evidence="3" id="KW-1185">Reference proteome</keyword>
<gene>
    <name evidence="2" type="ORF">ACJDTP_04150</name>
</gene>
<proteinExistence type="predicted"/>
<dbReference type="Proteomes" id="UP001623600">
    <property type="component" value="Unassembled WGS sequence"/>
</dbReference>
<dbReference type="EMBL" id="JBJIAB010000003">
    <property type="protein sequence ID" value="MFL0164260.1"/>
    <property type="molecule type" value="Genomic_DNA"/>
</dbReference>
<evidence type="ECO:0000313" key="3">
    <source>
        <dbReference type="Proteomes" id="UP001623600"/>
    </source>
</evidence>
<feature type="coiled-coil region" evidence="1">
    <location>
        <begin position="91"/>
        <end position="140"/>
    </location>
</feature>
<evidence type="ECO:0000313" key="2">
    <source>
        <dbReference type="EMBL" id="MFL0164260.1"/>
    </source>
</evidence>
<sequence length="794" mass="88039">MMRKKRGSSLVSVAILSFLLITVGTAMVSMTVGDYKMRMTESTRIKNLYSSESGLDVAYDILVKTFDAAATYGVNKVEIFKLSDDFIINVAKDLKDQVASLKNDIKDIRNGNSDRKEEQIKEKNKQIDSLNKQIKIEEDAAIDACFKTNFNDFVYMNEPQEDISKINTVANKDELRKCVKYKEYIKDVNKITKSERYEDVIFNTEGNNSISLFVDNETEEDNGGITYETIDADSQNGREYSTRKYTIKITSKFSTRDTNGTTERKLQSIYEVTVPDYKDVAFSESNVELPKYTFLNDNALLIGGDMKITDANFVVNGNIFVEGNGYDDIDAGVQTRAYDKYNGGIVLDAGSSKNVTFTGDVVTGKTFNLRNNVNTIINGNLYAMNVYAGSERATDTPSKNSSLQVKINNNNGGNVTVDNDITLNADATSITMDRFYGVNDRKRDTTGSVGTSDKPLGRISSSIIVNEHTGSSITINTEAYIMGVAHINTANGYSTGESTGVRGNYIAYAVPDPSNPSEEPIYDEPLELFNIIDKSKYFINYWKGKNIDSGGIHLPSNTYSYGAIIVDEGGKYKADNGKPPDSTVVNNKKKEFASKVYNVRGAMLTDAQKQELYDSLGDGKDEVSDIMYMDGADEGYTKINQMFFEKYGNVTDVPDEQNNNEKTIFSDKNIKITEGDKDEIVRDGDNGIIIKVSAGKTLNAFIATSKNITVEGNVNIQGNIIAEGDLNVSGVEGKTITYNPDLSKRIQASNVELFNSVFGHIREDSHGVSSSEANINVQYDINKFIKNRLWKIVK</sequence>
<name>A0ABW8S1Z8_9CLOT</name>